<evidence type="ECO:0000313" key="1">
    <source>
        <dbReference type="EMBL" id="RRD48753.1"/>
    </source>
</evidence>
<reference evidence="1 2" key="1">
    <citation type="submission" date="2018-11" db="EMBL/GenBank/DDBJ databases">
        <title>Genomes From Bacteria Associated with the Canine Oral Cavity: a Test Case for Automated Genome-Based Taxonomic Assignment.</title>
        <authorList>
            <person name="Coil D.A."/>
            <person name="Jospin G."/>
            <person name="Darling A.E."/>
            <person name="Wallis C."/>
            <person name="Davis I.J."/>
            <person name="Harris S."/>
            <person name="Eisen J.A."/>
            <person name="Holcombe L.J."/>
            <person name="O'Flynn C."/>
        </authorList>
    </citation>
    <scope>NUCLEOTIDE SEQUENCE [LARGE SCALE GENOMIC DNA]</scope>
    <source>
        <strain evidence="1 2">OH2822_COT-296</strain>
    </source>
</reference>
<organism evidence="1 2">
    <name type="scientific">Arachnia propionica</name>
    <dbReference type="NCBI Taxonomy" id="1750"/>
    <lineage>
        <taxon>Bacteria</taxon>
        <taxon>Bacillati</taxon>
        <taxon>Actinomycetota</taxon>
        <taxon>Actinomycetes</taxon>
        <taxon>Propionibacteriales</taxon>
        <taxon>Propionibacteriaceae</taxon>
        <taxon>Arachnia</taxon>
    </lineage>
</organism>
<sequence length="322" mass="35854">MISQYRVFVAAPSDVKKERDLVFEVVNTLAYDPFLKGRVSLQVVAWDGPSATVPMLGHLDPQAAISEGLPRPGDCEFVVLILHSRLGTPLPDEYASALGLSEVTGTEWEYHDALRGAERPVWPTELLIYRKKGEHPSDEQGTKVDAFFQALDDAKRGYNWFQDPDDFARNLSDHLRELLARSGRIVDGQTISRWVQHPTTPLPAWVVPFLRDITQDPHQRAGVARAVGQVICESQDIAYVLDVSEAMGETSGGFEVAEQLRLHYAELFPDMTQREATRAVAVFRSFARDRALTAEEREEVDAAAGRMEILIPVLREDSAGGS</sequence>
<dbReference type="RefSeq" id="WP_125228542.1">
    <property type="nucleotide sequence ID" value="NZ_RQYT01000030.1"/>
</dbReference>
<evidence type="ECO:0000313" key="2">
    <source>
        <dbReference type="Proteomes" id="UP000280935"/>
    </source>
</evidence>
<accession>A0A3P1WWJ8</accession>
<dbReference type="EMBL" id="RQYT01000030">
    <property type="protein sequence ID" value="RRD48753.1"/>
    <property type="molecule type" value="Genomic_DNA"/>
</dbReference>
<dbReference type="OrthoDB" id="414967at2"/>
<name>A0A3P1WWJ8_9ACTN</name>
<dbReference type="Proteomes" id="UP000280935">
    <property type="component" value="Unassembled WGS sequence"/>
</dbReference>
<dbReference type="AlphaFoldDB" id="A0A3P1WWJ8"/>
<proteinExistence type="predicted"/>
<comment type="caution">
    <text evidence="1">The sequence shown here is derived from an EMBL/GenBank/DDBJ whole genome shotgun (WGS) entry which is preliminary data.</text>
</comment>
<protein>
    <submittedName>
        <fullName evidence="1">Uncharacterized protein</fullName>
    </submittedName>
</protein>
<gene>
    <name evidence="1" type="ORF">EII35_11135</name>
</gene>